<reference evidence="1 2" key="1">
    <citation type="journal article" date="2014" name="PLoS Genet.">
        <title>The Genome of Spironucleus salmonicida Highlights a Fish Pathogen Adapted to Fluctuating Environments.</title>
        <authorList>
            <person name="Xu F."/>
            <person name="Jerlstrom-Hultqvist J."/>
            <person name="Einarsson E."/>
            <person name="Astvaldsson A."/>
            <person name="Svard S.G."/>
            <person name="Andersson J.O."/>
        </authorList>
    </citation>
    <scope>NUCLEOTIDE SEQUENCE [LARGE SCALE GENOMIC DNA]</scope>
    <source>
        <strain evidence="1 2">ATCC 50377</strain>
    </source>
</reference>
<organism evidence="1 2">
    <name type="scientific">Spironucleus salmonicida</name>
    <dbReference type="NCBI Taxonomy" id="348837"/>
    <lineage>
        <taxon>Eukaryota</taxon>
        <taxon>Metamonada</taxon>
        <taxon>Diplomonadida</taxon>
        <taxon>Hexamitidae</taxon>
        <taxon>Hexamitinae</taxon>
        <taxon>Spironucleus</taxon>
    </lineage>
</organism>
<evidence type="ECO:0000313" key="2">
    <source>
        <dbReference type="Proteomes" id="UP000018208"/>
    </source>
</evidence>
<gene>
    <name evidence="1" type="ORF">SS50377_22520</name>
</gene>
<dbReference type="KEGG" id="ssao:94296543"/>
<dbReference type="AlphaFoldDB" id="A0A9P8LVB2"/>
<dbReference type="Proteomes" id="UP000018208">
    <property type="component" value="Unassembled WGS sequence"/>
</dbReference>
<proteinExistence type="predicted"/>
<evidence type="ECO:0000313" key="1">
    <source>
        <dbReference type="EMBL" id="KAH0574905.1"/>
    </source>
</evidence>
<protein>
    <submittedName>
        <fullName evidence="1">Uncharacterized protein</fullName>
    </submittedName>
</protein>
<dbReference type="RefSeq" id="XP_067765678.1">
    <property type="nucleotide sequence ID" value="XM_067906410.1"/>
</dbReference>
<comment type="caution">
    <text evidence="1">The sequence shown here is derived from an EMBL/GenBank/DDBJ whole genome shotgun (WGS) entry which is preliminary data.</text>
</comment>
<sequence length="269" mass="31748">MYNGLKMNKRSSSACSFGTRLSKIYYQNPPQKRPQIPLQPSPYPSRIYRNPFKTAEFQVDEPVEAVQKILKIPENNYPIHVRTDEEKRKFDIMIKSKAEAQDRKQRILDGKKYGDYSACQRAKIHSKSSKKQIQEENLEIQIVEVKPPHSIIQQNMIHNHIHRPFANQFRETEIAKLTYKNKGIDQKRKNILNVQQQESEQICAVNMFLQRKREKQRNQSEDVKKAIKILRSGSRSLSRSGSNLKTSYVERCRSRTLEKSEFRYSMFQQ</sequence>
<name>A0A9P8LVB2_9EUKA</name>
<accession>A0A9P8LVB2</accession>
<dbReference type="GeneID" id="94296543"/>
<dbReference type="EMBL" id="AUWU02000003">
    <property type="protein sequence ID" value="KAH0574905.1"/>
    <property type="molecule type" value="Genomic_DNA"/>
</dbReference>
<keyword evidence="2" id="KW-1185">Reference proteome</keyword>